<accession>A0A183LGW0</accession>
<dbReference type="Proteomes" id="UP000277204">
    <property type="component" value="Unassembled WGS sequence"/>
</dbReference>
<dbReference type="EMBL" id="UZAI01000832">
    <property type="protein sequence ID" value="VDO56857.1"/>
    <property type="molecule type" value="Genomic_DNA"/>
</dbReference>
<evidence type="ECO:0000313" key="2">
    <source>
        <dbReference type="Proteomes" id="UP000277204"/>
    </source>
</evidence>
<keyword evidence="2" id="KW-1185">Reference proteome</keyword>
<organism evidence="1 2">
    <name type="scientific">Schistosoma margrebowiei</name>
    <dbReference type="NCBI Taxonomy" id="48269"/>
    <lineage>
        <taxon>Eukaryota</taxon>
        <taxon>Metazoa</taxon>
        <taxon>Spiralia</taxon>
        <taxon>Lophotrochozoa</taxon>
        <taxon>Platyhelminthes</taxon>
        <taxon>Trematoda</taxon>
        <taxon>Digenea</taxon>
        <taxon>Strigeidida</taxon>
        <taxon>Schistosomatoidea</taxon>
        <taxon>Schistosomatidae</taxon>
        <taxon>Schistosoma</taxon>
    </lineage>
</organism>
<gene>
    <name evidence="1" type="ORF">SMRZ_LOCUS3035</name>
</gene>
<evidence type="ECO:0000313" key="1">
    <source>
        <dbReference type="EMBL" id="VDO56857.1"/>
    </source>
</evidence>
<reference evidence="1 2" key="1">
    <citation type="submission" date="2018-11" db="EMBL/GenBank/DDBJ databases">
        <authorList>
            <consortium name="Pathogen Informatics"/>
        </authorList>
    </citation>
    <scope>NUCLEOTIDE SEQUENCE [LARGE SCALE GENOMIC DNA]</scope>
    <source>
        <strain evidence="1 2">Zambia</strain>
    </source>
</reference>
<name>A0A183LGW0_9TREM</name>
<protein>
    <submittedName>
        <fullName evidence="1">Uncharacterized protein</fullName>
    </submittedName>
</protein>
<proteinExistence type="predicted"/>
<sequence>MEDNWKGIKEALTSKYQEVLDQKKHRHKEWIFMETLNRIQEMKNKKTTINNSQTRADKVKTQAEYTEANKQVKKSIRADKQKYLEDLATTPGKALTEGNMKQLYDNEQTDRDI</sequence>
<dbReference type="AlphaFoldDB" id="A0A183LGW0"/>